<dbReference type="GO" id="GO:0044183">
    <property type="term" value="F:protein folding chaperone"/>
    <property type="evidence" value="ECO:0007669"/>
    <property type="project" value="InterPro"/>
</dbReference>
<dbReference type="GO" id="GO:0110102">
    <property type="term" value="P:ribulose bisphosphate carboxylase complex assembly"/>
    <property type="evidence" value="ECO:0007669"/>
    <property type="project" value="InterPro"/>
</dbReference>
<accession>A0A176WMW2</accession>
<dbReference type="GO" id="GO:0015977">
    <property type="term" value="P:carbon fixation"/>
    <property type="evidence" value="ECO:0007669"/>
    <property type="project" value="UniProtKB-KW"/>
</dbReference>
<dbReference type="InterPro" id="IPR038052">
    <property type="entry name" value="Chaperonin_RbcX_sf"/>
</dbReference>
<evidence type="ECO:0000256" key="4">
    <source>
        <dbReference type="SAM" id="MobiDB-lite"/>
    </source>
</evidence>
<dbReference type="SUPFAM" id="SSF158615">
    <property type="entry name" value="RbcX-like"/>
    <property type="match status" value="1"/>
</dbReference>
<dbReference type="GO" id="GO:0015979">
    <property type="term" value="P:photosynthesis"/>
    <property type="evidence" value="ECO:0007669"/>
    <property type="project" value="UniProtKB-KW"/>
</dbReference>
<sequence>MCCRWKVREVPLGPERQVGSDPRRKVVGGAGTECVVLGGLDGGPVTGVGTGDSDTDADGLRGLHRLRSRHHSLQMMRRGGPSSPLLLCSSAPLLLYSVRLCYAVTGASTTLERMKVESGIQCWAARPELHRGAAPLPSTRAARASLIGQCTPASNPRHERSSHDGRSALDAHAAGQVQQQQPREWVELERECECVSGMLEREDWRSGAKVLAQLVPRAAAGGGRQRRPFVVRDDLGGQYEDSFDDVDKHLLDYFTFKAVRTVLAQLAEMNPHQYAWFYNYVVNVKPQDSKVFLQRLVKEKQELAERVMVTRLHLFNKWVKKYNHAQLHKAISDENLALLRERLMQTVKFSNTENNDLTDDSDSP</sequence>
<organism evidence="5 6">
    <name type="scientific">Marchantia polymorpha subsp. ruderalis</name>
    <dbReference type="NCBI Taxonomy" id="1480154"/>
    <lineage>
        <taxon>Eukaryota</taxon>
        <taxon>Viridiplantae</taxon>
        <taxon>Streptophyta</taxon>
        <taxon>Embryophyta</taxon>
        <taxon>Marchantiophyta</taxon>
        <taxon>Marchantiopsida</taxon>
        <taxon>Marchantiidae</taxon>
        <taxon>Marchantiales</taxon>
        <taxon>Marchantiaceae</taxon>
        <taxon>Marchantia</taxon>
    </lineage>
</organism>
<dbReference type="Pfam" id="PF02341">
    <property type="entry name" value="RbcX"/>
    <property type="match status" value="1"/>
</dbReference>
<evidence type="ECO:0000256" key="2">
    <source>
        <dbReference type="ARBA" id="ARBA00023186"/>
    </source>
</evidence>
<name>A0A176WMW2_MARPO</name>
<evidence type="ECO:0000313" key="5">
    <source>
        <dbReference type="EMBL" id="OAE33632.1"/>
    </source>
</evidence>
<gene>
    <name evidence="5" type="ORF">AXG93_4689s1180</name>
</gene>
<reference evidence="5" key="1">
    <citation type="submission" date="2016-03" db="EMBL/GenBank/DDBJ databases">
        <title>Mechanisms controlling the formation of the plant cell surface in tip-growing cells are functionally conserved among land plants.</title>
        <authorList>
            <person name="Honkanen S."/>
            <person name="Jones V.A."/>
            <person name="Morieri G."/>
            <person name="Champion C."/>
            <person name="Hetherington A.J."/>
            <person name="Kelly S."/>
            <person name="Saint-Marcoux D."/>
            <person name="Proust H."/>
            <person name="Prescott H."/>
            <person name="Dolan L."/>
        </authorList>
    </citation>
    <scope>NUCLEOTIDE SEQUENCE [LARGE SCALE GENOMIC DNA]</scope>
    <source>
        <tissue evidence="5">Whole gametophyte</tissue>
    </source>
</reference>
<evidence type="ECO:0000256" key="3">
    <source>
        <dbReference type="ARBA" id="ARBA00023300"/>
    </source>
</evidence>
<dbReference type="InterPro" id="IPR003435">
    <property type="entry name" value="Chaperonin_RcbX"/>
</dbReference>
<evidence type="ECO:0000313" key="6">
    <source>
        <dbReference type="Proteomes" id="UP000077202"/>
    </source>
</evidence>
<keyword evidence="2" id="KW-0143">Chaperone</keyword>
<dbReference type="EMBL" id="LVLJ01000592">
    <property type="protein sequence ID" value="OAE33632.1"/>
    <property type="molecule type" value="Genomic_DNA"/>
</dbReference>
<dbReference type="AlphaFoldDB" id="A0A176WMW2"/>
<evidence type="ECO:0008006" key="7">
    <source>
        <dbReference type="Google" id="ProtNLM"/>
    </source>
</evidence>
<keyword evidence="6" id="KW-1185">Reference proteome</keyword>
<dbReference type="Proteomes" id="UP000077202">
    <property type="component" value="Unassembled WGS sequence"/>
</dbReference>
<comment type="caution">
    <text evidence="5">The sequence shown here is derived from an EMBL/GenBank/DDBJ whole genome shotgun (WGS) entry which is preliminary data.</text>
</comment>
<proteinExistence type="predicted"/>
<keyword evidence="3" id="KW-0120">Carbon dioxide fixation</keyword>
<protein>
    <recommendedName>
        <fullName evidence="7">Chaperonin-like RbcX protein</fullName>
    </recommendedName>
</protein>
<dbReference type="PANTHER" id="PTHR33791:SF1">
    <property type="entry name" value="RUBISCO CHAPERONE RBCX"/>
    <property type="match status" value="1"/>
</dbReference>
<feature type="region of interest" description="Disordered" evidence="4">
    <location>
        <begin position="150"/>
        <end position="182"/>
    </location>
</feature>
<evidence type="ECO:0000256" key="1">
    <source>
        <dbReference type="ARBA" id="ARBA00022531"/>
    </source>
</evidence>
<keyword evidence="1" id="KW-0602">Photosynthesis</keyword>
<feature type="compositionally biased region" description="Basic and acidic residues" evidence="4">
    <location>
        <begin position="156"/>
        <end position="169"/>
    </location>
</feature>
<dbReference type="Gene3D" id="1.10.1200.210">
    <property type="entry name" value="Chaperonin-like RbcX"/>
    <property type="match status" value="1"/>
</dbReference>
<dbReference type="PANTHER" id="PTHR33791">
    <property type="entry name" value="CHAPERONIN-LIKE RBCX PROTEIN 1, CHLOROPLASTIC"/>
    <property type="match status" value="1"/>
</dbReference>